<dbReference type="EMBL" id="JACIDT010000008">
    <property type="protein sequence ID" value="MBB3926816.1"/>
    <property type="molecule type" value="Genomic_DNA"/>
</dbReference>
<keyword evidence="3" id="KW-1185">Reference proteome</keyword>
<dbReference type="AlphaFoldDB" id="A0A7W6FQ67"/>
<proteinExistence type="predicted"/>
<accession>A0A7W6FQ67</accession>
<dbReference type="GO" id="GO:0016491">
    <property type="term" value="F:oxidoreductase activity"/>
    <property type="evidence" value="ECO:0007669"/>
    <property type="project" value="InterPro"/>
</dbReference>
<dbReference type="SUPFAM" id="SSF54909">
    <property type="entry name" value="Dimeric alpha+beta barrel"/>
    <property type="match status" value="1"/>
</dbReference>
<evidence type="ECO:0000313" key="2">
    <source>
        <dbReference type="EMBL" id="MBB3926816.1"/>
    </source>
</evidence>
<dbReference type="Gene3D" id="3.30.70.100">
    <property type="match status" value="1"/>
</dbReference>
<evidence type="ECO:0000313" key="3">
    <source>
        <dbReference type="Proteomes" id="UP000571950"/>
    </source>
</evidence>
<sequence length="114" mass="13236">MFKLITLLKRRPGMTREAFRDHYESRHRLIGEKYLTGFADHYVRRYVEPLPGGGEPGHDVIMEIWLPDRARFEALMRRLAEPEAAAEIAEDEERLFDRAATLTFTVSEVASVMN</sequence>
<dbReference type="InterPro" id="IPR009799">
    <property type="entry name" value="EthD_dom"/>
</dbReference>
<dbReference type="InterPro" id="IPR011008">
    <property type="entry name" value="Dimeric_a/b-barrel"/>
</dbReference>
<gene>
    <name evidence="2" type="ORF">GGR43_002539</name>
</gene>
<reference evidence="2 3" key="1">
    <citation type="submission" date="2020-08" db="EMBL/GenBank/DDBJ databases">
        <title>Genomic Encyclopedia of Type Strains, Phase IV (KMG-IV): sequencing the most valuable type-strain genomes for metagenomic binning, comparative biology and taxonomic classification.</title>
        <authorList>
            <person name="Goeker M."/>
        </authorList>
    </citation>
    <scope>NUCLEOTIDE SEQUENCE [LARGE SCALE GENOMIC DNA]</scope>
    <source>
        <strain evidence="2 3">DSM 26189</strain>
    </source>
</reference>
<dbReference type="Proteomes" id="UP000571950">
    <property type="component" value="Unassembled WGS sequence"/>
</dbReference>
<comment type="caution">
    <text evidence="2">The sequence shown here is derived from an EMBL/GenBank/DDBJ whole genome shotgun (WGS) entry which is preliminary data.</text>
</comment>
<name>A0A7W6FQ67_9SPHN</name>
<organism evidence="2 3">
    <name type="scientific">Sphingobium jiangsuense</name>
    <dbReference type="NCBI Taxonomy" id="870476"/>
    <lineage>
        <taxon>Bacteria</taxon>
        <taxon>Pseudomonadati</taxon>
        <taxon>Pseudomonadota</taxon>
        <taxon>Alphaproteobacteria</taxon>
        <taxon>Sphingomonadales</taxon>
        <taxon>Sphingomonadaceae</taxon>
        <taxon>Sphingobium</taxon>
    </lineage>
</organism>
<dbReference type="RefSeq" id="WP_188072320.1">
    <property type="nucleotide sequence ID" value="NZ_BSPS01000003.1"/>
</dbReference>
<dbReference type="Pfam" id="PF07110">
    <property type="entry name" value="EthD"/>
    <property type="match status" value="1"/>
</dbReference>
<protein>
    <recommendedName>
        <fullName evidence="1">EthD domain-containing protein</fullName>
    </recommendedName>
</protein>
<feature type="domain" description="EthD" evidence="1">
    <location>
        <begin position="11"/>
        <end position="98"/>
    </location>
</feature>
<evidence type="ECO:0000259" key="1">
    <source>
        <dbReference type="Pfam" id="PF07110"/>
    </source>
</evidence>